<proteinExistence type="predicted"/>
<dbReference type="AlphaFoldDB" id="A0A6I4MIZ7"/>
<evidence type="ECO:0000313" key="2">
    <source>
        <dbReference type="EMBL" id="MWA05762.1"/>
    </source>
</evidence>
<evidence type="ECO:0000259" key="1">
    <source>
        <dbReference type="Pfam" id="PF04149"/>
    </source>
</evidence>
<accession>A0A6I4MIZ7</accession>
<name>A0A6I4MIZ7_9ACTN</name>
<protein>
    <submittedName>
        <fullName evidence="2">DUF397 domain-containing protein</fullName>
    </submittedName>
</protein>
<reference evidence="2" key="1">
    <citation type="submission" date="2019-12" db="EMBL/GenBank/DDBJ databases">
        <title>Actinomadura physcomitrii sp. nov., a novel actinomycete isolated from moss [Physcomitrium sphaericum (Ludw) Fuernr].</title>
        <authorList>
            <person name="Zhuang X."/>
        </authorList>
    </citation>
    <scope>NUCLEOTIDE SEQUENCE [LARGE SCALE GENOMIC DNA]</scope>
    <source>
        <strain evidence="2">LD22</strain>
    </source>
</reference>
<feature type="domain" description="DUF397" evidence="1">
    <location>
        <begin position="8"/>
        <end position="29"/>
    </location>
</feature>
<dbReference type="Pfam" id="PF04149">
    <property type="entry name" value="DUF397"/>
    <property type="match status" value="2"/>
</dbReference>
<organism evidence="2 3">
    <name type="scientific">Actinomadura physcomitrii</name>
    <dbReference type="NCBI Taxonomy" id="2650748"/>
    <lineage>
        <taxon>Bacteria</taxon>
        <taxon>Bacillati</taxon>
        <taxon>Actinomycetota</taxon>
        <taxon>Actinomycetes</taxon>
        <taxon>Streptosporangiales</taxon>
        <taxon>Thermomonosporaceae</taxon>
        <taxon>Actinomadura</taxon>
    </lineage>
</organism>
<feature type="domain" description="DUF397" evidence="1">
    <location>
        <begin position="33"/>
        <end position="86"/>
    </location>
</feature>
<dbReference type="EMBL" id="WBMS02000041">
    <property type="protein sequence ID" value="MWA05762.1"/>
    <property type="molecule type" value="Genomic_DNA"/>
</dbReference>
<evidence type="ECO:0000313" key="3">
    <source>
        <dbReference type="Proteomes" id="UP000462055"/>
    </source>
</evidence>
<comment type="caution">
    <text evidence="2">The sequence shown here is derived from an EMBL/GenBank/DDBJ whole genome shotgun (WGS) entry which is preliminary data.</text>
</comment>
<gene>
    <name evidence="2" type="ORF">F8568_036480</name>
</gene>
<sequence length="88" mass="9789">MLRASSIVWRKSSRSTAQADNCIEVASMPRSELAWRKTRRSNESGDNCVEVADGTGVVAVRDSKDPDGPMLVLNRDEFRHLAETLKNV</sequence>
<dbReference type="InterPro" id="IPR007278">
    <property type="entry name" value="DUF397"/>
</dbReference>
<dbReference type="Proteomes" id="UP000462055">
    <property type="component" value="Unassembled WGS sequence"/>
</dbReference>
<keyword evidence="3" id="KW-1185">Reference proteome</keyword>